<feature type="transmembrane region" description="Helical" evidence="7">
    <location>
        <begin position="158"/>
        <end position="177"/>
    </location>
</feature>
<feature type="transmembrane region" description="Helical" evidence="7">
    <location>
        <begin position="125"/>
        <end position="146"/>
    </location>
</feature>
<sequence length="564" mass="61885">MKEKTAVSQDKTSSGLPVSSSTLVDISHNESRQDTILDDVGDHIQLQNTHQQDNDHSHKQNESKQDQESSTLTIKDNGEIYSVLSARYKTFIICTGAMISSFAQVTSFSHLPAVNSIREEFNTTVGMVNSIVGTCMAGFIVGSMTLGPLSDRWGRRPAMILVCAIYIGGCIGASRAPNIETLLAMRALQGTGISATLCISKCILLRTPSDNERGRYVAVYNTVRTTMPITFTVISGVISHTAGWRWIFAVFALFVFVSLLLFILFVPETLRTLVGNGSGHDTAPVLRCLKKTKSITATSTLRSRFCYMPNISASLRYLLYPDALCIQLLSSFMATNIAMMTASSTLFAEYYGLNDLQIGLTFIGREGGLLLGPLIMGPLLDRYYKGYLRKHGEKGAGNEEDARFEDNRIASDFPLFRARLSHNWWNVIINQATIAGFGWCFAKRVHISIPIILQGICAFNNYNVYSSAGILLIDLFPGRGASISACAGVTRSVLVLIYSETVGPGIENLGVGLCFTVFGLALSIGSCLIPVLIIFGPRWRLRRLQQEEKQNASLCSKNENKVKL</sequence>
<dbReference type="Gene3D" id="1.20.1720.10">
    <property type="entry name" value="Multidrug resistance protein D"/>
    <property type="match status" value="1"/>
</dbReference>
<feature type="transmembrane region" description="Helical" evidence="7">
    <location>
        <begin position="510"/>
        <end position="535"/>
    </location>
</feature>
<dbReference type="OMA" id="AISDMFF"/>
<evidence type="ECO:0000256" key="2">
    <source>
        <dbReference type="ARBA" id="ARBA00022448"/>
    </source>
</evidence>
<dbReference type="PANTHER" id="PTHR23502:SF51">
    <property type="entry name" value="QUINIDINE RESISTANCE PROTEIN 1-RELATED"/>
    <property type="match status" value="1"/>
</dbReference>
<dbReference type="EMBL" id="MCGN01000001">
    <property type="protein sequence ID" value="ORZ02649.1"/>
    <property type="molecule type" value="Genomic_DNA"/>
</dbReference>
<dbReference type="InterPro" id="IPR036259">
    <property type="entry name" value="MFS_trans_sf"/>
</dbReference>
<evidence type="ECO:0000256" key="5">
    <source>
        <dbReference type="ARBA" id="ARBA00023136"/>
    </source>
</evidence>
<name>A0A1X2HSX0_SYNRA</name>
<evidence type="ECO:0000313" key="10">
    <source>
        <dbReference type="Proteomes" id="UP000242180"/>
    </source>
</evidence>
<keyword evidence="10" id="KW-1185">Reference proteome</keyword>
<evidence type="ECO:0000313" key="9">
    <source>
        <dbReference type="EMBL" id="ORZ02649.1"/>
    </source>
</evidence>
<dbReference type="OrthoDB" id="9986881at2759"/>
<dbReference type="AlphaFoldDB" id="A0A1X2HSX0"/>
<dbReference type="Pfam" id="PF07690">
    <property type="entry name" value="MFS_1"/>
    <property type="match status" value="1"/>
</dbReference>
<evidence type="ECO:0000256" key="1">
    <source>
        <dbReference type="ARBA" id="ARBA00004141"/>
    </source>
</evidence>
<keyword evidence="5 7" id="KW-0472">Membrane</keyword>
<keyword evidence="3 7" id="KW-0812">Transmembrane</keyword>
<feature type="compositionally biased region" description="Polar residues" evidence="6">
    <location>
        <begin position="1"/>
        <end position="24"/>
    </location>
</feature>
<protein>
    <submittedName>
        <fullName evidence="9">Major facilitator superfamily domain-containing protein</fullName>
    </submittedName>
</protein>
<reference evidence="9 10" key="1">
    <citation type="submission" date="2016-07" db="EMBL/GenBank/DDBJ databases">
        <title>Pervasive Adenine N6-methylation of Active Genes in Fungi.</title>
        <authorList>
            <consortium name="DOE Joint Genome Institute"/>
            <person name="Mondo S.J."/>
            <person name="Dannebaum R.O."/>
            <person name="Kuo R.C."/>
            <person name="Labutti K."/>
            <person name="Haridas S."/>
            <person name="Kuo A."/>
            <person name="Salamov A."/>
            <person name="Ahrendt S.R."/>
            <person name="Lipzen A."/>
            <person name="Sullivan W."/>
            <person name="Andreopoulos W.B."/>
            <person name="Clum A."/>
            <person name="Lindquist E."/>
            <person name="Daum C."/>
            <person name="Ramamoorthy G.K."/>
            <person name="Gryganskyi A."/>
            <person name="Culley D."/>
            <person name="Magnuson J.K."/>
            <person name="James T.Y."/>
            <person name="O'Malley M.A."/>
            <person name="Stajich J.E."/>
            <person name="Spatafora J.W."/>
            <person name="Visel A."/>
            <person name="Grigoriev I.V."/>
        </authorList>
    </citation>
    <scope>NUCLEOTIDE SEQUENCE [LARGE SCALE GENOMIC DNA]</scope>
    <source>
        <strain evidence="9 10">NRRL 2496</strain>
    </source>
</reference>
<dbReference type="PROSITE" id="PS50850">
    <property type="entry name" value="MFS"/>
    <property type="match status" value="1"/>
</dbReference>
<dbReference type="Proteomes" id="UP000242180">
    <property type="component" value="Unassembled WGS sequence"/>
</dbReference>
<comment type="caution">
    <text evidence="9">The sequence shown here is derived from an EMBL/GenBank/DDBJ whole genome shotgun (WGS) entry which is preliminary data.</text>
</comment>
<feature type="transmembrane region" description="Helical" evidence="7">
    <location>
        <begin position="317"/>
        <end position="338"/>
    </location>
</feature>
<evidence type="ECO:0000259" key="8">
    <source>
        <dbReference type="PROSITE" id="PS50850"/>
    </source>
</evidence>
<accession>A0A1X2HSX0</accession>
<dbReference type="InParanoid" id="A0A1X2HSX0"/>
<dbReference type="GO" id="GO:0022857">
    <property type="term" value="F:transmembrane transporter activity"/>
    <property type="evidence" value="ECO:0007669"/>
    <property type="project" value="InterPro"/>
</dbReference>
<evidence type="ECO:0000256" key="3">
    <source>
        <dbReference type="ARBA" id="ARBA00022692"/>
    </source>
</evidence>
<feature type="transmembrane region" description="Helical" evidence="7">
    <location>
        <begin position="244"/>
        <end position="266"/>
    </location>
</feature>
<dbReference type="STRING" id="13706.A0A1X2HSX0"/>
<proteinExistence type="predicted"/>
<organism evidence="9 10">
    <name type="scientific">Syncephalastrum racemosum</name>
    <name type="common">Filamentous fungus</name>
    <dbReference type="NCBI Taxonomy" id="13706"/>
    <lineage>
        <taxon>Eukaryota</taxon>
        <taxon>Fungi</taxon>
        <taxon>Fungi incertae sedis</taxon>
        <taxon>Mucoromycota</taxon>
        <taxon>Mucoromycotina</taxon>
        <taxon>Mucoromycetes</taxon>
        <taxon>Mucorales</taxon>
        <taxon>Syncephalastraceae</taxon>
        <taxon>Syncephalastrum</taxon>
    </lineage>
</organism>
<comment type="subcellular location">
    <subcellularLocation>
        <location evidence="1">Membrane</location>
        <topology evidence="1">Multi-pass membrane protein</topology>
    </subcellularLocation>
</comment>
<dbReference type="InterPro" id="IPR020846">
    <property type="entry name" value="MFS_dom"/>
</dbReference>
<keyword evidence="2" id="KW-0813">Transport</keyword>
<gene>
    <name evidence="9" type="ORF">BCR43DRAFT_534035</name>
</gene>
<keyword evidence="4 7" id="KW-1133">Transmembrane helix</keyword>
<feature type="transmembrane region" description="Helical" evidence="7">
    <location>
        <begin position="358"/>
        <end position="380"/>
    </location>
</feature>
<feature type="transmembrane region" description="Helical" evidence="7">
    <location>
        <begin position="216"/>
        <end position="238"/>
    </location>
</feature>
<dbReference type="GO" id="GO:0005886">
    <property type="term" value="C:plasma membrane"/>
    <property type="evidence" value="ECO:0007669"/>
    <property type="project" value="TreeGrafter"/>
</dbReference>
<dbReference type="SUPFAM" id="SSF103473">
    <property type="entry name" value="MFS general substrate transporter"/>
    <property type="match status" value="1"/>
</dbReference>
<evidence type="ECO:0000256" key="4">
    <source>
        <dbReference type="ARBA" id="ARBA00022989"/>
    </source>
</evidence>
<evidence type="ECO:0000256" key="7">
    <source>
        <dbReference type="SAM" id="Phobius"/>
    </source>
</evidence>
<evidence type="ECO:0000256" key="6">
    <source>
        <dbReference type="SAM" id="MobiDB-lite"/>
    </source>
</evidence>
<dbReference type="InterPro" id="IPR011701">
    <property type="entry name" value="MFS"/>
</dbReference>
<feature type="domain" description="Major facilitator superfamily (MFS) profile" evidence="8">
    <location>
        <begin position="89"/>
        <end position="540"/>
    </location>
</feature>
<feature type="region of interest" description="Disordered" evidence="6">
    <location>
        <begin position="1"/>
        <end position="72"/>
    </location>
</feature>
<dbReference type="PANTHER" id="PTHR23502">
    <property type="entry name" value="MAJOR FACILITATOR SUPERFAMILY"/>
    <property type="match status" value="1"/>
</dbReference>
<feature type="compositionally biased region" description="Basic and acidic residues" evidence="6">
    <location>
        <begin position="52"/>
        <end position="67"/>
    </location>
</feature>